<evidence type="ECO:0000313" key="3">
    <source>
        <dbReference type="Proteomes" id="UP000518887"/>
    </source>
</evidence>
<dbReference type="InterPro" id="IPR011990">
    <property type="entry name" value="TPR-like_helical_dom_sf"/>
</dbReference>
<keyword evidence="1" id="KW-0812">Transmembrane</keyword>
<comment type="caution">
    <text evidence="2">The sequence shown here is derived from an EMBL/GenBank/DDBJ whole genome shotgun (WGS) entry which is preliminary data.</text>
</comment>
<accession>A0A7W8GB58</accession>
<dbReference type="RefSeq" id="WP_184661001.1">
    <property type="nucleotide sequence ID" value="NZ_JACHFQ010000008.1"/>
</dbReference>
<proteinExistence type="predicted"/>
<keyword evidence="1" id="KW-0472">Membrane</keyword>
<keyword evidence="3" id="KW-1185">Reference proteome</keyword>
<organism evidence="2 3">
    <name type="scientific">Treponema ruminis</name>
    <dbReference type="NCBI Taxonomy" id="744515"/>
    <lineage>
        <taxon>Bacteria</taxon>
        <taxon>Pseudomonadati</taxon>
        <taxon>Spirochaetota</taxon>
        <taxon>Spirochaetia</taxon>
        <taxon>Spirochaetales</taxon>
        <taxon>Treponemataceae</taxon>
        <taxon>Treponema</taxon>
    </lineage>
</organism>
<dbReference type="EMBL" id="JACHFQ010000008">
    <property type="protein sequence ID" value="MBB5227097.1"/>
    <property type="molecule type" value="Genomic_DNA"/>
</dbReference>
<protein>
    <submittedName>
        <fullName evidence="2">Uncharacterized protein</fullName>
    </submittedName>
</protein>
<name>A0A7W8GB58_9SPIR</name>
<dbReference type="AlphaFoldDB" id="A0A7W8GB58"/>
<feature type="transmembrane region" description="Helical" evidence="1">
    <location>
        <begin position="5"/>
        <end position="24"/>
    </location>
</feature>
<evidence type="ECO:0000256" key="1">
    <source>
        <dbReference type="SAM" id="Phobius"/>
    </source>
</evidence>
<evidence type="ECO:0000313" key="2">
    <source>
        <dbReference type="EMBL" id="MBB5227097.1"/>
    </source>
</evidence>
<sequence length="382" mass="42935">MIKKILTINAAFICLFGVSLFFFFDTQLDSLLGKHLRVHPSFTGGEVAEEFIETLDEGDSLDFVKYTVFQPVINAKWVDNSEYWQLVLDYKKRTETLKNAVIYIDFDNISENQTWDYEVEVSENGAKIYDYAKNFVCDAQFLYLEEGSQLKIRIPLKDQGLQRVLGAKKTRHYILADGKPLFNEENSSPLEVEMKVQKKDKASEKEDEAFINQMKEIFEEATKSYSGSDSIEENLACYKQKIDENPEDFSSLANYGANLAKKGGNSSVIQAVMLVNESYTYLDKAAELAFGQDGEIEVLLNRASVSASVPEGVFGKSESGAKDFIRLASLSDDSGFKAYCWAMAGDCYKKCGKSTLSTISLQKAKKSAKIKLEKMSNENNDS</sequence>
<reference evidence="2 3" key="1">
    <citation type="submission" date="2020-08" db="EMBL/GenBank/DDBJ databases">
        <title>Genomic Encyclopedia of Type Strains, Phase IV (KMG-IV): sequencing the most valuable type-strain genomes for metagenomic binning, comparative biology and taxonomic classification.</title>
        <authorList>
            <person name="Goeker M."/>
        </authorList>
    </citation>
    <scope>NUCLEOTIDE SEQUENCE [LARGE SCALE GENOMIC DNA]</scope>
    <source>
        <strain evidence="2 3">DSM 103462</strain>
    </source>
</reference>
<dbReference type="Gene3D" id="1.25.40.10">
    <property type="entry name" value="Tetratricopeptide repeat domain"/>
    <property type="match status" value="1"/>
</dbReference>
<dbReference type="Proteomes" id="UP000518887">
    <property type="component" value="Unassembled WGS sequence"/>
</dbReference>
<gene>
    <name evidence="2" type="ORF">HNP76_002493</name>
</gene>
<keyword evidence="1" id="KW-1133">Transmembrane helix</keyword>